<evidence type="ECO:0000256" key="2">
    <source>
        <dbReference type="SAM" id="MobiDB-lite"/>
    </source>
</evidence>
<evidence type="ECO:0000256" key="1">
    <source>
        <dbReference type="ARBA" id="ARBA00022737"/>
    </source>
</evidence>
<feature type="domain" description="Teneurin-like YD-shell" evidence="5">
    <location>
        <begin position="892"/>
        <end position="1016"/>
    </location>
</feature>
<protein>
    <recommendedName>
        <fullName evidence="8">Type IV secretion protein Rhs</fullName>
    </recommendedName>
</protein>
<dbReference type="InterPro" id="IPR008727">
    <property type="entry name" value="PAAR_motif"/>
</dbReference>
<dbReference type="InterPro" id="IPR056823">
    <property type="entry name" value="TEN-like_YD-shell"/>
</dbReference>
<dbReference type="KEGG" id="pbh:AAW51_4045"/>
<dbReference type="Pfam" id="PF05593">
    <property type="entry name" value="RHS_repeat"/>
    <property type="match status" value="4"/>
</dbReference>
<evidence type="ECO:0000259" key="5">
    <source>
        <dbReference type="Pfam" id="PF25023"/>
    </source>
</evidence>
<dbReference type="InterPro" id="IPR006530">
    <property type="entry name" value="YD"/>
</dbReference>
<dbReference type="Pfam" id="PF05488">
    <property type="entry name" value="PAAR_motif"/>
    <property type="match status" value="1"/>
</dbReference>
<evidence type="ECO:0008006" key="8">
    <source>
        <dbReference type="Google" id="ProtNLM"/>
    </source>
</evidence>
<keyword evidence="3" id="KW-0472">Membrane</keyword>
<evidence type="ECO:0000259" key="4">
    <source>
        <dbReference type="Pfam" id="PF20148"/>
    </source>
</evidence>
<dbReference type="InterPro" id="IPR031325">
    <property type="entry name" value="RHS_repeat"/>
</dbReference>
<evidence type="ECO:0000313" key="7">
    <source>
        <dbReference type="Proteomes" id="UP000035352"/>
    </source>
</evidence>
<accession>A0A0G3BTL3</accession>
<dbReference type="RefSeq" id="WP_047196040.1">
    <property type="nucleotide sequence ID" value="NZ_CP011371.1"/>
</dbReference>
<dbReference type="PRINTS" id="PR00394">
    <property type="entry name" value="RHSPROTEIN"/>
</dbReference>
<dbReference type="PATRIC" id="fig|413882.6.peg.4221"/>
<feature type="region of interest" description="Disordered" evidence="2">
    <location>
        <begin position="1"/>
        <end position="23"/>
    </location>
</feature>
<dbReference type="Gene3D" id="2.180.10.10">
    <property type="entry name" value="RHS repeat-associated core"/>
    <property type="match status" value="3"/>
</dbReference>
<feature type="transmembrane region" description="Helical" evidence="3">
    <location>
        <begin position="113"/>
        <end position="137"/>
    </location>
</feature>
<reference evidence="6 7" key="1">
    <citation type="submission" date="2015-05" db="EMBL/GenBank/DDBJ databases">
        <authorList>
            <person name="Tang B."/>
            <person name="Yu Y."/>
        </authorList>
    </citation>
    <scope>NUCLEOTIDE SEQUENCE [LARGE SCALE GENOMIC DNA]</scope>
    <source>
        <strain evidence="6 7">DSM 7029</strain>
    </source>
</reference>
<keyword evidence="7" id="KW-1185">Reference proteome</keyword>
<dbReference type="NCBIfam" id="TIGR03696">
    <property type="entry name" value="Rhs_assc_core"/>
    <property type="match status" value="1"/>
</dbReference>
<dbReference type="InterPro" id="IPR050708">
    <property type="entry name" value="T6SS_VgrG/RHS"/>
</dbReference>
<dbReference type="OrthoDB" id="5445630at2"/>
<dbReference type="PANTHER" id="PTHR32305">
    <property type="match status" value="1"/>
</dbReference>
<feature type="transmembrane region" description="Helical" evidence="3">
    <location>
        <begin position="144"/>
        <end position="169"/>
    </location>
</feature>
<evidence type="ECO:0000313" key="6">
    <source>
        <dbReference type="EMBL" id="AKJ30736.1"/>
    </source>
</evidence>
<feature type="domain" description="DUF6531" evidence="4">
    <location>
        <begin position="304"/>
        <end position="384"/>
    </location>
</feature>
<keyword evidence="3" id="KW-1133">Transmembrane helix</keyword>
<organism evidence="6 7">
    <name type="scientific">Caldimonas brevitalea</name>
    <dbReference type="NCBI Taxonomy" id="413882"/>
    <lineage>
        <taxon>Bacteria</taxon>
        <taxon>Pseudomonadati</taxon>
        <taxon>Pseudomonadota</taxon>
        <taxon>Betaproteobacteria</taxon>
        <taxon>Burkholderiales</taxon>
        <taxon>Sphaerotilaceae</taxon>
        <taxon>Caldimonas</taxon>
    </lineage>
</organism>
<dbReference type="Pfam" id="PF20148">
    <property type="entry name" value="DUF6531"/>
    <property type="match status" value="1"/>
</dbReference>
<dbReference type="Pfam" id="PF25023">
    <property type="entry name" value="TEN_YD-shell"/>
    <property type="match status" value="1"/>
</dbReference>
<dbReference type="InterPro" id="IPR045351">
    <property type="entry name" value="DUF6531"/>
</dbReference>
<sequence length="1544" mass="172190">MEMTAEQRIAQVQQQARTEVGDDKALERGEQIATVSHYGSMAVGAGIAAKGGWVGLAAYGAAIGGGYAGAWVAEKTHADELAADAMEAFGMRRIGGGGPHPATVGDQVAHSHAFAGFLASVVVGALAAVAVGALIVATGGAAAVALIGAAAAGGFVGGLVGGAIGAAAAKMGTRTGPIIKGSSDVFIEGRPAARMTDVAACSKESSPQPIVEGSETIFVNGLPMARVGHKLLCGAVVDQGRDSVFVDQTTAACAQPAPDIPVWARVAADWIGFLPMGKVAAALGNRTRSAQACGRSPVNCTRAGDPVDVATGEFVDWRTDIHIPGVLPLELRRDYASRRAFAGEPPSGLFGPRWLDSWSVSLRRTDEDSTTIDYHADDGVVYTFDTPDELLEAEHLRAPQLILRGTRGEPVLHDHDSGLRTHFEWRGLRARLSGYSDASGNRCEFVYQPDVSVPAEERLTAIRHSDGWHVELMWERGCLQSAWLHEPDRVAVELVRYRHDEQGRLIRAASLNSGRFAYQYDDEHRIVGWNDDSETRVQLTYDGDRVVEVLTPGDVLSARFVYDVQGQVTQVWEWEPTEPDEEPTCTTYEYNDEGLVTCMRDALGNSTLTGWDRHHRVLSRTDALGRVTRYEYDEAGRLTSVVDHRGRPSKLEYDAEGRLMQVTDVHGRVACQGYDDAGRLSAETSHDGGTVRYEYDARGWLRYEHLPDGGVVQHHYDEHRRPCGRTVTNGGHTSWRQDRLGRMDWQTDAAGATTHYEFDPAPEDDDAPRLDGHLQPARVVFADGAVIHQRYTREGMLAERVDPLGHAQQWHWGAFDLLTAHTDALGFTTHYRYGRQARLVELTNARGQRWRWRYDAAGRLFEQIDYAGRRTLWRHDVVGRPVSRVAPDGVELRYEWDEAGHLCRIGGPGVRNEYRYDERDRLAEAQVWREDVLESSLSLTYDEADRLVEEAHRCGEDGECRRVQYRYDDHGRLVARHGPLGETRYEHDALGLLKELHTAHGTVYFDRDVLGREVQRSSAPLKQHIGKPSHGGPRFLLQQTHDKLGRIQQQRVAGTTAVADTVVRRYHWQHDRLTGIDDGRFGSVRWQLDARDQIRVAEYDPAHQEVVGQHRLSDGPSTLRASQSLSREEFRYDPLGNLAEQDRTPLRYAADTVTQAGPHRYEWDACGRMIRRTEQRKGFRPRTWQFQWDAFDRLVTITTPDGQRWRYVYDVFGRRRGKRCESVSPPNTGRGRRTLREAEYLWDGATVAAQWKVYADGSTEAPVARSTEEVQEWHFEPGTFAPLAVLQARGGQTQLVHVVSDLNGSPRELLDNHGDLLWTGQLKTWGHLGRSHVKDNDTAFSSQFAESYRPAANDPAIDVELRFANQWEDEESGLFYNLNRYYDPSSGQYASLDPLGPAGGIATHRYVSNPATWIDPMGLSGCPTRSKAFKRADAIARRWVDRLTGQTPNDVDAHLQSKGWVKSYPFQGTPKTQHVYYTRTTKSGTEYRLDYNPDGKLHGVDYWKVLRIDSQSEKTVLGRIAHGPFKNYDLINDSPVYVDGVLVN</sequence>
<evidence type="ECO:0000256" key="3">
    <source>
        <dbReference type="SAM" id="Phobius"/>
    </source>
</evidence>
<keyword evidence="1" id="KW-0677">Repeat</keyword>
<dbReference type="PANTHER" id="PTHR32305:SF15">
    <property type="entry name" value="PROTEIN RHSA-RELATED"/>
    <property type="match status" value="1"/>
</dbReference>
<name>A0A0G3BTL3_9BURK</name>
<dbReference type="Proteomes" id="UP000035352">
    <property type="component" value="Chromosome"/>
</dbReference>
<dbReference type="CDD" id="cd14742">
    <property type="entry name" value="PAAR_RHS"/>
    <property type="match status" value="1"/>
</dbReference>
<dbReference type="InterPro" id="IPR022385">
    <property type="entry name" value="Rhs_assc_core"/>
</dbReference>
<dbReference type="Gene3D" id="2.60.200.60">
    <property type="match status" value="1"/>
</dbReference>
<proteinExistence type="predicted"/>
<keyword evidence="3" id="KW-0812">Transmembrane</keyword>
<dbReference type="STRING" id="413882.AAW51_4045"/>
<dbReference type="EMBL" id="CP011371">
    <property type="protein sequence ID" value="AKJ30736.1"/>
    <property type="molecule type" value="Genomic_DNA"/>
</dbReference>
<gene>
    <name evidence="6" type="ORF">AAW51_4045</name>
</gene>
<dbReference type="NCBIfam" id="TIGR01643">
    <property type="entry name" value="YD_repeat_2x"/>
    <property type="match status" value="6"/>
</dbReference>